<name>A0ACA9NUN7_9GLOM</name>
<gene>
    <name evidence="1" type="ORF">ACOLOM_LOCUS9152</name>
</gene>
<comment type="caution">
    <text evidence="1">The sequence shown here is derived from an EMBL/GenBank/DDBJ whole genome shotgun (WGS) entry which is preliminary data.</text>
</comment>
<reference evidence="1" key="1">
    <citation type="submission" date="2021-06" db="EMBL/GenBank/DDBJ databases">
        <authorList>
            <person name="Kallberg Y."/>
            <person name="Tangrot J."/>
            <person name="Rosling A."/>
        </authorList>
    </citation>
    <scope>NUCLEOTIDE SEQUENCE</scope>
    <source>
        <strain evidence="1">CL356</strain>
    </source>
</reference>
<organism evidence="1 2">
    <name type="scientific">Acaulospora colombiana</name>
    <dbReference type="NCBI Taxonomy" id="27376"/>
    <lineage>
        <taxon>Eukaryota</taxon>
        <taxon>Fungi</taxon>
        <taxon>Fungi incertae sedis</taxon>
        <taxon>Mucoromycota</taxon>
        <taxon>Glomeromycotina</taxon>
        <taxon>Glomeromycetes</taxon>
        <taxon>Diversisporales</taxon>
        <taxon>Acaulosporaceae</taxon>
        <taxon>Acaulospora</taxon>
    </lineage>
</organism>
<evidence type="ECO:0000313" key="2">
    <source>
        <dbReference type="Proteomes" id="UP000789525"/>
    </source>
</evidence>
<evidence type="ECO:0000313" key="1">
    <source>
        <dbReference type="EMBL" id="CAG8676320.1"/>
    </source>
</evidence>
<protein>
    <submittedName>
        <fullName evidence="1">9801_t:CDS:1</fullName>
    </submittedName>
</protein>
<feature type="non-terminal residue" evidence="1">
    <location>
        <position position="116"/>
    </location>
</feature>
<keyword evidence="2" id="KW-1185">Reference proteome</keyword>
<accession>A0ACA9NUN7</accession>
<sequence length="116" mass="12471">MALSVATTHTWQLDLATDSNSHTMDSSSNGPSRGAQDTTEASTPTVGTQPGSSLGHGQPTGNQLYHTGGAFPAPPQYFDPNQQIAWAYQQMMMQQAALAQQHHQNQFNQAMAELGR</sequence>
<dbReference type="EMBL" id="CAJVPT010025726">
    <property type="protein sequence ID" value="CAG8676320.1"/>
    <property type="molecule type" value="Genomic_DNA"/>
</dbReference>
<proteinExistence type="predicted"/>
<dbReference type="Proteomes" id="UP000789525">
    <property type="component" value="Unassembled WGS sequence"/>
</dbReference>